<dbReference type="PANTHER" id="PTHR43394:SF1">
    <property type="entry name" value="ATP-BINDING CASSETTE SUB-FAMILY B MEMBER 10, MITOCHONDRIAL"/>
    <property type="match status" value="1"/>
</dbReference>
<organism evidence="10 11">
    <name type="scientific">Fructobacillus apis</name>
    <dbReference type="NCBI Taxonomy" id="2935017"/>
    <lineage>
        <taxon>Bacteria</taxon>
        <taxon>Bacillati</taxon>
        <taxon>Bacillota</taxon>
        <taxon>Bacilli</taxon>
        <taxon>Lactobacillales</taxon>
        <taxon>Lactobacillaceae</taxon>
        <taxon>Fructobacillus</taxon>
    </lineage>
</organism>
<feature type="region of interest" description="Disordered" evidence="6">
    <location>
        <begin position="420"/>
        <end position="444"/>
    </location>
</feature>
<keyword evidence="11" id="KW-1185">Reference proteome</keyword>
<dbReference type="CDD" id="cd18570">
    <property type="entry name" value="ABC_6TM_PCAT1_LagD_like"/>
    <property type="match status" value="1"/>
</dbReference>
<evidence type="ECO:0000256" key="2">
    <source>
        <dbReference type="ARBA" id="ARBA00022692"/>
    </source>
</evidence>
<keyword evidence="3" id="KW-0378">Hydrolase</keyword>
<dbReference type="Gene3D" id="1.20.1560.10">
    <property type="entry name" value="ABC transporter type 1, transmembrane domain"/>
    <property type="match status" value="1"/>
</dbReference>
<dbReference type="PROSITE" id="PS50929">
    <property type="entry name" value="ABC_TM1F"/>
    <property type="match status" value="1"/>
</dbReference>
<proteinExistence type="predicted"/>
<feature type="domain" description="Peptidase C39" evidence="9">
    <location>
        <begin position="1"/>
        <end position="119"/>
    </location>
</feature>
<evidence type="ECO:0000313" key="10">
    <source>
        <dbReference type="EMBL" id="MCO0832568.1"/>
    </source>
</evidence>
<evidence type="ECO:0000256" key="1">
    <source>
        <dbReference type="ARBA" id="ARBA00004651"/>
    </source>
</evidence>
<feature type="domain" description="ABC transmembrane type-1" evidence="8">
    <location>
        <begin position="153"/>
        <end position="404"/>
    </location>
</feature>
<dbReference type="InterPro" id="IPR011527">
    <property type="entry name" value="ABC1_TM_dom"/>
</dbReference>
<dbReference type="Proteomes" id="UP001523234">
    <property type="component" value="Unassembled WGS sequence"/>
</dbReference>
<keyword evidence="4 7" id="KW-1133">Transmembrane helix</keyword>
<dbReference type="InterPro" id="IPR039421">
    <property type="entry name" value="Type_1_exporter"/>
</dbReference>
<comment type="subcellular location">
    <subcellularLocation>
        <location evidence="1">Cell membrane</location>
        <topology evidence="1">Multi-pass membrane protein</topology>
    </subcellularLocation>
</comment>
<evidence type="ECO:0000256" key="4">
    <source>
        <dbReference type="ARBA" id="ARBA00022989"/>
    </source>
</evidence>
<dbReference type="PANTHER" id="PTHR43394">
    <property type="entry name" value="ATP-DEPENDENT PERMEASE MDL1, MITOCHONDRIAL"/>
    <property type="match status" value="1"/>
</dbReference>
<dbReference type="Pfam" id="PF03412">
    <property type="entry name" value="Peptidase_C39"/>
    <property type="match status" value="1"/>
</dbReference>
<dbReference type="InterPro" id="IPR036640">
    <property type="entry name" value="ABC1_TM_sf"/>
</dbReference>
<dbReference type="Pfam" id="PF00664">
    <property type="entry name" value="ABC_membrane"/>
    <property type="match status" value="1"/>
</dbReference>
<evidence type="ECO:0000256" key="5">
    <source>
        <dbReference type="ARBA" id="ARBA00023136"/>
    </source>
</evidence>
<protein>
    <submittedName>
        <fullName evidence="10">ABC transporter transmembrane domain-containing protein</fullName>
    </submittedName>
</protein>
<name>A0ABT0ZRI6_9LACO</name>
<dbReference type="RefSeq" id="WP_252443849.1">
    <property type="nucleotide sequence ID" value="NZ_JAMWYK010000007.1"/>
</dbReference>
<evidence type="ECO:0000256" key="3">
    <source>
        <dbReference type="ARBA" id="ARBA00022801"/>
    </source>
</evidence>
<evidence type="ECO:0000259" key="9">
    <source>
        <dbReference type="PROSITE" id="PS50990"/>
    </source>
</evidence>
<feature type="transmembrane region" description="Helical" evidence="7">
    <location>
        <begin position="289"/>
        <end position="308"/>
    </location>
</feature>
<dbReference type="InterPro" id="IPR005074">
    <property type="entry name" value="Peptidase_C39"/>
</dbReference>
<evidence type="ECO:0000313" key="11">
    <source>
        <dbReference type="Proteomes" id="UP001523234"/>
    </source>
</evidence>
<evidence type="ECO:0000256" key="7">
    <source>
        <dbReference type="SAM" id="Phobius"/>
    </source>
</evidence>
<feature type="transmembrane region" description="Helical" evidence="7">
    <location>
        <begin position="149"/>
        <end position="171"/>
    </location>
</feature>
<evidence type="ECO:0000256" key="6">
    <source>
        <dbReference type="SAM" id="MobiDB-lite"/>
    </source>
</evidence>
<feature type="transmembrane region" description="Helical" evidence="7">
    <location>
        <begin position="260"/>
        <end position="282"/>
    </location>
</feature>
<dbReference type="PROSITE" id="PS50990">
    <property type="entry name" value="PEPTIDASE_C39"/>
    <property type="match status" value="1"/>
</dbReference>
<keyword evidence="5 7" id="KW-0472">Membrane</keyword>
<reference evidence="10 11" key="1">
    <citation type="submission" date="2022-06" db="EMBL/GenBank/DDBJ databases">
        <title>Fructobacillus taiwanensis sp. nov., isolated from the honeybee.</title>
        <authorList>
            <person name="Chen Y.-S."/>
            <person name="Wang L.-T."/>
            <person name="Lee Y.-S."/>
            <person name="Chang Y.-C."/>
            <person name="Wu H.-C."/>
            <person name="Liao C.-Y."/>
            <person name="Chen W.-H."/>
            <person name="Deng J.-N."/>
            <person name="Wang Y.-H."/>
        </authorList>
    </citation>
    <scope>NUCLEOTIDE SEQUENCE [LARGE SCALE GENOMIC DNA]</scope>
    <source>
        <strain evidence="10 11">W13</strain>
    </source>
</reference>
<dbReference type="Gene3D" id="3.90.70.10">
    <property type="entry name" value="Cysteine proteinases"/>
    <property type="match status" value="1"/>
</dbReference>
<evidence type="ECO:0000259" key="8">
    <source>
        <dbReference type="PROSITE" id="PS50929"/>
    </source>
</evidence>
<comment type="caution">
    <text evidence="10">The sequence shown here is derived from an EMBL/GenBank/DDBJ whole genome shotgun (WGS) entry which is preliminary data.</text>
</comment>
<feature type="transmembrane region" description="Helical" evidence="7">
    <location>
        <begin position="177"/>
        <end position="198"/>
    </location>
</feature>
<dbReference type="EMBL" id="JAMWYK010000007">
    <property type="protein sequence ID" value="MCO0832568.1"/>
    <property type="molecule type" value="Genomic_DNA"/>
</dbReference>
<gene>
    <name evidence="10" type="ORF">NFX39_05680</name>
</gene>
<accession>A0ABT0ZRI6</accession>
<dbReference type="SUPFAM" id="SSF90123">
    <property type="entry name" value="ABC transporter transmembrane region"/>
    <property type="match status" value="1"/>
</dbReference>
<keyword evidence="2 7" id="KW-0812">Transmembrane</keyword>
<feature type="compositionally biased region" description="Basic and acidic residues" evidence="6">
    <location>
        <begin position="431"/>
        <end position="444"/>
    </location>
</feature>
<sequence length="444" mass="48798">MVLSAHGREVSIARVRELVKTNLNGSSALGISVAAESFGLSTTAIKADASLFEQEQALPFPAIAHVQKPAGKHLLEHFYVIWKVSKKGIHVLDPDNQVGRKVFSKDEFSKQWTGVILFFEETNRFEKGKQGKTAGLRSFFPIILKQKALIFKIVCATLLTTVIAIVGSGFLQQLVDHLIPIGELNTLALTSLALIGAYALQQLMAYTQQYLLVVLGQRLSIDILIPYAKHLFELPMTFFYTRRVGEITSRFNDANTIIEAVARTVLSVLLDIGTLVVMSAVLCFYSPRLCLIALLAIPCYVLVMVLFVRPLHQKNLATLQAGSDVESAIIENVTGMETVKALGAEQPAYEKIDQNYVTFLRASFKKSELAIIEDAMKMFIKLAFQVFVLWQGAKLVIGGELTVGGARCFQRALGLFHGTAANAPEPAEPNPDGRRGGKALERSF</sequence>